<dbReference type="SUPFAM" id="SSF56112">
    <property type="entry name" value="Protein kinase-like (PK-like)"/>
    <property type="match status" value="1"/>
</dbReference>
<gene>
    <name evidence="1" type="ORF">JZ751_009618</name>
</gene>
<dbReference type="InterPro" id="IPR011009">
    <property type="entry name" value="Kinase-like_dom_sf"/>
</dbReference>
<evidence type="ECO:0000313" key="2">
    <source>
        <dbReference type="Proteomes" id="UP000824540"/>
    </source>
</evidence>
<dbReference type="Gene3D" id="3.30.200.20">
    <property type="entry name" value="Phosphorylase Kinase, domain 1"/>
    <property type="match status" value="1"/>
</dbReference>
<accession>A0A8T2P8X6</accession>
<dbReference type="Proteomes" id="UP000824540">
    <property type="component" value="Unassembled WGS sequence"/>
</dbReference>
<protein>
    <submittedName>
        <fullName evidence="1">Uncharacterized protein</fullName>
    </submittedName>
</protein>
<proteinExistence type="predicted"/>
<dbReference type="OrthoDB" id="248923at2759"/>
<comment type="caution">
    <text evidence="1">The sequence shown here is derived from an EMBL/GenBank/DDBJ whole genome shotgun (WGS) entry which is preliminary data.</text>
</comment>
<feature type="non-terminal residue" evidence="1">
    <location>
        <position position="1"/>
    </location>
</feature>
<evidence type="ECO:0000313" key="1">
    <source>
        <dbReference type="EMBL" id="KAG9345077.1"/>
    </source>
</evidence>
<organism evidence="1 2">
    <name type="scientific">Albula glossodonta</name>
    <name type="common">roundjaw bonefish</name>
    <dbReference type="NCBI Taxonomy" id="121402"/>
    <lineage>
        <taxon>Eukaryota</taxon>
        <taxon>Metazoa</taxon>
        <taxon>Chordata</taxon>
        <taxon>Craniata</taxon>
        <taxon>Vertebrata</taxon>
        <taxon>Euteleostomi</taxon>
        <taxon>Actinopterygii</taxon>
        <taxon>Neopterygii</taxon>
        <taxon>Teleostei</taxon>
        <taxon>Albuliformes</taxon>
        <taxon>Albulidae</taxon>
        <taxon>Albula</taxon>
    </lineage>
</organism>
<dbReference type="AlphaFoldDB" id="A0A8T2P8X6"/>
<sequence length="184" mass="20165">MPKFQELGAGSASCSVPSLTSDPGGMVANRYVVQQRLGRGSFGTVYLVRDTKAGKGENLALIMFLSSSAVPAAARRPRETRRNGNQLDLRSIHCLLRQDAMPGEISCWVLGTAFHSSQHAINPLPHPLPRAPWHRHGNTAAFEAPLALRAVHLSSLIRGHNKSQFSREEHYGYQAHGEIWVPVV</sequence>
<dbReference type="EMBL" id="JAFBMS010000018">
    <property type="protein sequence ID" value="KAG9345077.1"/>
    <property type="molecule type" value="Genomic_DNA"/>
</dbReference>
<name>A0A8T2P8X6_9TELE</name>
<keyword evidence="2" id="KW-1185">Reference proteome</keyword>
<reference evidence="1" key="1">
    <citation type="thesis" date="2021" institute="BYU ScholarsArchive" country="Provo, UT, USA">
        <title>Applications of and Algorithms for Genome Assembly and Genomic Analyses with an Emphasis on Marine Teleosts.</title>
        <authorList>
            <person name="Pickett B.D."/>
        </authorList>
    </citation>
    <scope>NUCLEOTIDE SEQUENCE</scope>
    <source>
        <strain evidence="1">HI-2016</strain>
    </source>
</reference>